<reference evidence="11 12" key="1">
    <citation type="submission" date="2010-12" db="EMBL/GenBank/DDBJ databases">
        <title>Complete sequence of Desulfurispirillum indicum S5.</title>
        <authorList>
            <consortium name="US DOE Joint Genome Institute"/>
            <person name="Lucas S."/>
            <person name="Copeland A."/>
            <person name="Lapidus A."/>
            <person name="Cheng J.-F."/>
            <person name="Goodwin L."/>
            <person name="Pitluck S."/>
            <person name="Chertkov O."/>
            <person name="Held B."/>
            <person name="Detter J.C."/>
            <person name="Han C."/>
            <person name="Tapia R."/>
            <person name="Land M."/>
            <person name="Hauser L."/>
            <person name="Kyrpides N."/>
            <person name="Ivanova N."/>
            <person name="Mikhailova N."/>
            <person name="Haggblom M."/>
            <person name="Rauschenbach I."/>
            <person name="Bini E."/>
            <person name="Woyke T."/>
        </authorList>
    </citation>
    <scope>NUCLEOTIDE SEQUENCE [LARGE SCALE GENOMIC DNA]</scope>
    <source>
        <strain evidence="12">ATCC BAA-1389 / DSM 22839 / S5</strain>
    </source>
</reference>
<feature type="domain" description="PAS" evidence="10">
    <location>
        <begin position="274"/>
        <end position="344"/>
    </location>
</feature>
<evidence type="ECO:0000256" key="3">
    <source>
        <dbReference type="ARBA" id="ARBA00022553"/>
    </source>
</evidence>
<proteinExistence type="predicted"/>
<dbReference type="EMBL" id="CP002432">
    <property type="protein sequence ID" value="ADU64866.1"/>
    <property type="molecule type" value="Genomic_DNA"/>
</dbReference>
<dbReference type="InterPro" id="IPR003594">
    <property type="entry name" value="HATPase_dom"/>
</dbReference>
<dbReference type="HOGENOM" id="CLU_417228_0_0_0"/>
<dbReference type="InterPro" id="IPR036866">
    <property type="entry name" value="RibonucZ/Hydroxyglut_hydro"/>
</dbReference>
<dbReference type="SMART" id="SM00388">
    <property type="entry name" value="HisKA"/>
    <property type="match status" value="1"/>
</dbReference>
<dbReference type="Pfam" id="PF19583">
    <property type="entry name" value="ODP"/>
    <property type="match status" value="1"/>
</dbReference>
<sequence>MHSSFSQGLPVSIASDVFLVRMRQKPHSRTYWLENQHESVLFNPGGTLGQEEDFERIRRDFPLERIRYIVVNSALPEACGALPYLEKRIGRDDLLIVTQGQMADSLRQMGVRSSIYPIDQRNFQLSRPGFLCHFIPTPYCPCPGSFVTCFPEKGLLFSGELFGNTLSAGILHHEDDFEAIAQYHSQAIPNSQLLGLALSRIQSLTVQTILPNRGPVITATDIAALTSGMEAMAALLSKKSIQAALETYGEVVERKHLEQALEKSHQLEQEVTQQAALLDIVTNSVSDLIFYKDCQLRYIGCNKAFADFVGLSTEDIVDKSDEDLFEPTYARFFRLFEEKVLARQQPEASLGWSWKDDNPEEMRRFISSTSLLRSHSGQVIGIVTVSRDWTRQWKAEQKLASLNRHLEERVQEELEKNRKQNALILQQSRHAIMGEMLSMIAHQWRQPLSAISMAVGTLDTYQQMGILTEKDINVAVTDIEQQTDYLSRVIEDFRNFFRPTSSREDIPIPDLVSRCLALMGHLFARNSIVLQNLTATREPVNVHTNEIIQVIVNILKNAFDVLSERSVENPVVTFRDSVEDGELCLEIEDNGGGIPEKFLPLIFDPYFSTKENKNGTGLGLYMSKVIMEEHNHGSIHARNSAGGAVFQLRFHRNRSTP</sequence>
<dbReference type="eggNOG" id="COG0426">
    <property type="taxonomic scope" value="Bacteria"/>
</dbReference>
<dbReference type="InterPro" id="IPR013656">
    <property type="entry name" value="PAS_4"/>
</dbReference>
<dbReference type="SMART" id="SM00091">
    <property type="entry name" value="PAS"/>
    <property type="match status" value="1"/>
</dbReference>
<dbReference type="InterPro" id="IPR005467">
    <property type="entry name" value="His_kinase_dom"/>
</dbReference>
<keyword evidence="12" id="KW-1185">Reference proteome</keyword>
<evidence type="ECO:0000256" key="8">
    <source>
        <dbReference type="ARBA" id="ARBA00023012"/>
    </source>
</evidence>
<evidence type="ECO:0000256" key="4">
    <source>
        <dbReference type="ARBA" id="ARBA00022679"/>
    </source>
</evidence>
<keyword evidence="6" id="KW-0418">Kinase</keyword>
<dbReference type="SUPFAM" id="SSF55785">
    <property type="entry name" value="PYP-like sensor domain (PAS domain)"/>
    <property type="match status" value="1"/>
</dbReference>
<evidence type="ECO:0000256" key="2">
    <source>
        <dbReference type="ARBA" id="ARBA00012438"/>
    </source>
</evidence>
<comment type="catalytic activity">
    <reaction evidence="1">
        <text>ATP + protein L-histidine = ADP + protein N-phospho-L-histidine.</text>
        <dbReference type="EC" id="2.7.13.3"/>
    </reaction>
</comment>
<dbReference type="NCBIfam" id="TIGR00229">
    <property type="entry name" value="sensory_box"/>
    <property type="match status" value="1"/>
</dbReference>
<dbReference type="eggNOG" id="COG4191">
    <property type="taxonomic scope" value="Bacteria"/>
</dbReference>
<dbReference type="InterPro" id="IPR004358">
    <property type="entry name" value="Sig_transdc_His_kin-like_C"/>
</dbReference>
<dbReference type="Proteomes" id="UP000002572">
    <property type="component" value="Chromosome"/>
</dbReference>
<evidence type="ECO:0000313" key="11">
    <source>
        <dbReference type="EMBL" id="ADU64866.1"/>
    </source>
</evidence>
<dbReference type="Gene3D" id="3.60.15.10">
    <property type="entry name" value="Ribonuclease Z/Hydroxyacylglutathione hydrolase-like"/>
    <property type="match status" value="1"/>
</dbReference>
<evidence type="ECO:0000256" key="5">
    <source>
        <dbReference type="ARBA" id="ARBA00022741"/>
    </source>
</evidence>
<dbReference type="InterPro" id="IPR035965">
    <property type="entry name" value="PAS-like_dom_sf"/>
</dbReference>
<protein>
    <recommendedName>
        <fullName evidence="2">histidine kinase</fullName>
        <ecNumber evidence="2">2.7.13.3</ecNumber>
    </recommendedName>
</protein>
<dbReference type="Gene3D" id="3.30.450.20">
    <property type="entry name" value="PAS domain"/>
    <property type="match status" value="1"/>
</dbReference>
<keyword evidence="8" id="KW-0902">Two-component regulatory system</keyword>
<dbReference type="InParanoid" id="E6W5D5"/>
<evidence type="ECO:0000259" key="9">
    <source>
        <dbReference type="PROSITE" id="PS50109"/>
    </source>
</evidence>
<dbReference type="InterPro" id="IPR000014">
    <property type="entry name" value="PAS"/>
</dbReference>
<name>E6W5D5_DESIS</name>
<dbReference type="AlphaFoldDB" id="E6W5D5"/>
<dbReference type="Pfam" id="PF02518">
    <property type="entry name" value="HATPase_c"/>
    <property type="match status" value="1"/>
</dbReference>
<keyword evidence="5" id="KW-0547">Nucleotide-binding</keyword>
<dbReference type="SUPFAM" id="SSF56281">
    <property type="entry name" value="Metallo-hydrolase/oxidoreductase"/>
    <property type="match status" value="1"/>
</dbReference>
<dbReference type="SUPFAM" id="SSF55874">
    <property type="entry name" value="ATPase domain of HSP90 chaperone/DNA topoisomerase II/histidine kinase"/>
    <property type="match status" value="1"/>
</dbReference>
<dbReference type="RefSeq" id="WP_013504755.1">
    <property type="nucleotide sequence ID" value="NC_014836.1"/>
</dbReference>
<dbReference type="Pfam" id="PF00512">
    <property type="entry name" value="HisKA"/>
    <property type="match status" value="1"/>
</dbReference>
<keyword evidence="3" id="KW-0597">Phosphoprotein</keyword>
<dbReference type="CDD" id="cd00130">
    <property type="entry name" value="PAS"/>
    <property type="match status" value="1"/>
</dbReference>
<dbReference type="Gene3D" id="3.30.565.10">
    <property type="entry name" value="Histidine kinase-like ATPase, C-terminal domain"/>
    <property type="match status" value="1"/>
</dbReference>
<feature type="domain" description="Histidine kinase" evidence="9">
    <location>
        <begin position="439"/>
        <end position="654"/>
    </location>
</feature>
<dbReference type="EC" id="2.7.13.3" evidence="2"/>
<dbReference type="Gene3D" id="1.10.287.130">
    <property type="match status" value="1"/>
</dbReference>
<dbReference type="PRINTS" id="PR00344">
    <property type="entry name" value="BCTRLSENSOR"/>
</dbReference>
<keyword evidence="4" id="KW-0808">Transferase</keyword>
<dbReference type="GO" id="GO:0005524">
    <property type="term" value="F:ATP binding"/>
    <property type="evidence" value="ECO:0007669"/>
    <property type="project" value="UniProtKB-KW"/>
</dbReference>
<dbReference type="InterPro" id="IPR045761">
    <property type="entry name" value="ODP_dom"/>
</dbReference>
<dbReference type="GO" id="GO:0000155">
    <property type="term" value="F:phosphorelay sensor kinase activity"/>
    <property type="evidence" value="ECO:0007669"/>
    <property type="project" value="InterPro"/>
</dbReference>
<dbReference type="SUPFAM" id="SSF47384">
    <property type="entry name" value="Homodimeric domain of signal transducing histidine kinase"/>
    <property type="match status" value="1"/>
</dbReference>
<dbReference type="CDD" id="cd00082">
    <property type="entry name" value="HisKA"/>
    <property type="match status" value="1"/>
</dbReference>
<evidence type="ECO:0000259" key="10">
    <source>
        <dbReference type="PROSITE" id="PS50112"/>
    </source>
</evidence>
<organism evidence="11 12">
    <name type="scientific">Desulfurispirillum indicum (strain ATCC BAA-1389 / DSM 22839 / S5)</name>
    <dbReference type="NCBI Taxonomy" id="653733"/>
    <lineage>
        <taxon>Bacteria</taxon>
        <taxon>Pseudomonadati</taxon>
        <taxon>Chrysiogenota</taxon>
        <taxon>Chrysiogenia</taxon>
        <taxon>Chrysiogenales</taxon>
        <taxon>Chrysiogenaceae</taxon>
        <taxon>Desulfurispirillum</taxon>
    </lineage>
</organism>
<accession>E6W5D5</accession>
<dbReference type="InterPro" id="IPR003661">
    <property type="entry name" value="HisK_dim/P_dom"/>
</dbReference>
<dbReference type="PANTHER" id="PTHR43065">
    <property type="entry name" value="SENSOR HISTIDINE KINASE"/>
    <property type="match status" value="1"/>
</dbReference>
<evidence type="ECO:0000256" key="1">
    <source>
        <dbReference type="ARBA" id="ARBA00000085"/>
    </source>
</evidence>
<dbReference type="InterPro" id="IPR036890">
    <property type="entry name" value="HATPase_C_sf"/>
</dbReference>
<evidence type="ECO:0000313" key="12">
    <source>
        <dbReference type="Proteomes" id="UP000002572"/>
    </source>
</evidence>
<evidence type="ECO:0000256" key="7">
    <source>
        <dbReference type="ARBA" id="ARBA00022840"/>
    </source>
</evidence>
<dbReference type="SMART" id="SM00387">
    <property type="entry name" value="HATPase_c"/>
    <property type="match status" value="1"/>
</dbReference>
<dbReference type="KEGG" id="din:Selin_0107"/>
<dbReference type="PANTHER" id="PTHR43065:SF10">
    <property type="entry name" value="PEROXIDE STRESS-ACTIVATED HISTIDINE KINASE MAK3"/>
    <property type="match status" value="1"/>
</dbReference>
<gene>
    <name evidence="11" type="ordered locus">Selin_0107</name>
</gene>
<dbReference type="PROSITE" id="PS50109">
    <property type="entry name" value="HIS_KIN"/>
    <property type="match status" value="1"/>
</dbReference>
<dbReference type="PROSITE" id="PS50112">
    <property type="entry name" value="PAS"/>
    <property type="match status" value="1"/>
</dbReference>
<dbReference type="InterPro" id="IPR036097">
    <property type="entry name" value="HisK_dim/P_sf"/>
</dbReference>
<dbReference type="Pfam" id="PF08448">
    <property type="entry name" value="PAS_4"/>
    <property type="match status" value="1"/>
</dbReference>
<evidence type="ECO:0000256" key="6">
    <source>
        <dbReference type="ARBA" id="ARBA00022777"/>
    </source>
</evidence>
<dbReference type="STRING" id="653733.Selin_0107"/>
<keyword evidence="7" id="KW-0067">ATP-binding</keyword>